<evidence type="ECO:0000313" key="2">
    <source>
        <dbReference type="Proteomes" id="UP000646365"/>
    </source>
</evidence>
<evidence type="ECO:0000313" key="1">
    <source>
        <dbReference type="EMBL" id="GGF08213.1"/>
    </source>
</evidence>
<accession>A0A8J2YR58</accession>
<dbReference type="Proteomes" id="UP000646365">
    <property type="component" value="Unassembled WGS sequence"/>
</dbReference>
<reference evidence="1" key="2">
    <citation type="submission" date="2020-09" db="EMBL/GenBank/DDBJ databases">
        <authorList>
            <person name="Sun Q."/>
            <person name="Zhou Y."/>
        </authorList>
    </citation>
    <scope>NUCLEOTIDE SEQUENCE</scope>
    <source>
        <strain evidence="1">CGMCC 1.15725</strain>
    </source>
</reference>
<keyword evidence="2" id="KW-1185">Reference proteome</keyword>
<sequence>MTALSTETEIVAANPIDLVEEIVLANEWPHDRSSDEEMVVEISGRWCEYRLLFVWQEEISALHFSCSFDMKVPKARRQPVYELLATVNEKMWLGHFDICSDTGLPMFRHAVLLRGAMGASVEQIEDLVDMALTECERFYPAFQFVIWGGKTAEEAVVSAMVEPVGEA</sequence>
<dbReference type="CDD" id="cd17033">
    <property type="entry name" value="DR1245-like"/>
    <property type="match status" value="1"/>
</dbReference>
<dbReference type="Pfam" id="PF10722">
    <property type="entry name" value="YbjN"/>
    <property type="match status" value="1"/>
</dbReference>
<evidence type="ECO:0008006" key="3">
    <source>
        <dbReference type="Google" id="ProtNLM"/>
    </source>
</evidence>
<protein>
    <recommendedName>
        <fullName evidence="3">YbjN domain-containing protein</fullName>
    </recommendedName>
</protein>
<proteinExistence type="predicted"/>
<dbReference type="InterPro" id="IPR019660">
    <property type="entry name" value="Put_sensory_transdc_reg_YbjN"/>
</dbReference>
<reference evidence="1" key="1">
    <citation type="journal article" date="2014" name="Int. J. Syst. Evol. Microbiol.">
        <title>Complete genome sequence of Corynebacterium casei LMG S-19264T (=DSM 44701T), isolated from a smear-ripened cheese.</title>
        <authorList>
            <consortium name="US DOE Joint Genome Institute (JGI-PGF)"/>
            <person name="Walter F."/>
            <person name="Albersmeier A."/>
            <person name="Kalinowski J."/>
            <person name="Ruckert C."/>
        </authorList>
    </citation>
    <scope>NUCLEOTIDE SEQUENCE</scope>
    <source>
        <strain evidence="1">CGMCC 1.15725</strain>
    </source>
</reference>
<name>A0A8J2YR58_9PROT</name>
<dbReference type="EMBL" id="BMJQ01000003">
    <property type="protein sequence ID" value="GGF08213.1"/>
    <property type="molecule type" value="Genomic_DNA"/>
</dbReference>
<organism evidence="1 2">
    <name type="scientific">Aliidongia dinghuensis</name>
    <dbReference type="NCBI Taxonomy" id="1867774"/>
    <lineage>
        <taxon>Bacteria</taxon>
        <taxon>Pseudomonadati</taxon>
        <taxon>Pseudomonadota</taxon>
        <taxon>Alphaproteobacteria</taxon>
        <taxon>Rhodospirillales</taxon>
        <taxon>Dongiaceae</taxon>
        <taxon>Aliidongia</taxon>
    </lineage>
</organism>
<dbReference type="AlphaFoldDB" id="A0A8J2YR58"/>
<gene>
    <name evidence="1" type="ORF">GCM10011611_12030</name>
</gene>
<dbReference type="RefSeq" id="WP_189043606.1">
    <property type="nucleotide sequence ID" value="NZ_BMJQ01000003.1"/>
</dbReference>
<comment type="caution">
    <text evidence="1">The sequence shown here is derived from an EMBL/GenBank/DDBJ whole genome shotgun (WGS) entry which is preliminary data.</text>
</comment>